<evidence type="ECO:0000313" key="6">
    <source>
        <dbReference type="EMBL" id="BBD80174.1"/>
    </source>
</evidence>
<evidence type="ECO:0000313" key="7">
    <source>
        <dbReference type="Proteomes" id="UP000270530"/>
    </source>
</evidence>
<evidence type="ECO:0000256" key="2">
    <source>
        <dbReference type="ARBA" id="ARBA00022908"/>
    </source>
</evidence>
<dbReference type="Pfam" id="PF14659">
    <property type="entry name" value="Phage_int_SAM_3"/>
    <property type="match status" value="1"/>
</dbReference>
<gene>
    <name evidence="6" type="ORF">ALSL_1518</name>
</gene>
<feature type="region of interest" description="Disordered" evidence="3">
    <location>
        <begin position="123"/>
        <end position="147"/>
    </location>
</feature>
<evidence type="ECO:0000259" key="5">
    <source>
        <dbReference type="Pfam" id="PF14659"/>
    </source>
</evidence>
<dbReference type="AlphaFoldDB" id="A0A2Z6E691"/>
<dbReference type="Gene3D" id="3.30.160.390">
    <property type="entry name" value="Integrase, DNA-binding domain"/>
    <property type="match status" value="1"/>
</dbReference>
<feature type="domain" description="Integrase SAM-like N-terminal" evidence="5">
    <location>
        <begin position="72"/>
        <end position="108"/>
    </location>
</feature>
<dbReference type="KEGG" id="rbd:ALSL_1518"/>
<dbReference type="EMBL" id="AP018560">
    <property type="protein sequence ID" value="BBD80174.1"/>
    <property type="molecule type" value="Genomic_DNA"/>
</dbReference>
<keyword evidence="7" id="KW-1185">Reference proteome</keyword>
<organism evidence="6 7">
    <name type="scientific">Aerosticca soli</name>
    <dbReference type="NCBI Taxonomy" id="2010829"/>
    <lineage>
        <taxon>Bacteria</taxon>
        <taxon>Pseudomonadati</taxon>
        <taxon>Pseudomonadota</taxon>
        <taxon>Gammaproteobacteria</taxon>
        <taxon>Lysobacterales</taxon>
        <taxon>Rhodanobacteraceae</taxon>
        <taxon>Aerosticca</taxon>
    </lineage>
</organism>
<keyword evidence="2" id="KW-0229">DNA integration</keyword>
<feature type="domain" description="Integrase DNA-binding" evidence="4">
    <location>
        <begin position="3"/>
        <end position="63"/>
    </location>
</feature>
<dbReference type="Proteomes" id="UP000270530">
    <property type="component" value="Chromosome"/>
</dbReference>
<sequence>MTVSPGGTVTFRYDYRLNGRRETLTLGRYGPGGISLAMPRELLLDARKAELKGTSPALEKQREKRRVVAIKTFGTAMETWLANARLADSTRAMRKHIIDRDILPVFQNRHAGGVHCGGSVVQTGQGRRHPTGPPRGHAEGVSVLDML</sequence>
<dbReference type="InterPro" id="IPR004107">
    <property type="entry name" value="Integrase_SAM-like_N"/>
</dbReference>
<dbReference type="GO" id="GO:0015074">
    <property type="term" value="P:DNA integration"/>
    <property type="evidence" value="ECO:0007669"/>
    <property type="project" value="UniProtKB-KW"/>
</dbReference>
<evidence type="ECO:0000259" key="4">
    <source>
        <dbReference type="Pfam" id="PF13356"/>
    </source>
</evidence>
<dbReference type="PANTHER" id="PTHR30629:SF2">
    <property type="entry name" value="PROPHAGE INTEGRASE INTS-RELATED"/>
    <property type="match status" value="1"/>
</dbReference>
<reference evidence="7" key="2">
    <citation type="submission" date="2018-06" db="EMBL/GenBank/DDBJ databases">
        <title>Genome sequence of Rhodanobacteraceae bacterium strain Dysh456.</title>
        <authorList>
            <person name="Fukui M."/>
        </authorList>
    </citation>
    <scope>NUCLEOTIDE SEQUENCE [LARGE SCALE GENOMIC DNA]</scope>
    <source>
        <strain evidence="7">Dysh456</strain>
    </source>
</reference>
<dbReference type="InterPro" id="IPR050808">
    <property type="entry name" value="Phage_Integrase"/>
</dbReference>
<protein>
    <submittedName>
        <fullName evidence="6">Integrase</fullName>
    </submittedName>
</protein>
<reference evidence="7" key="1">
    <citation type="submission" date="2018-04" db="EMBL/GenBank/DDBJ databases">
        <authorList>
            <person name="Watanabe M."/>
            <person name="Kojima H."/>
        </authorList>
    </citation>
    <scope>NUCLEOTIDE SEQUENCE [LARGE SCALE GENOMIC DNA]</scope>
    <source>
        <strain evidence="7">Dysh456</strain>
    </source>
</reference>
<accession>A0A2Z6E691</accession>
<evidence type="ECO:0000256" key="3">
    <source>
        <dbReference type="SAM" id="MobiDB-lite"/>
    </source>
</evidence>
<proteinExistence type="inferred from homology"/>
<dbReference type="InterPro" id="IPR038488">
    <property type="entry name" value="Integrase_DNA-bd_sf"/>
</dbReference>
<dbReference type="InterPro" id="IPR025166">
    <property type="entry name" value="Integrase_DNA_bind_dom"/>
</dbReference>
<dbReference type="PANTHER" id="PTHR30629">
    <property type="entry name" value="PROPHAGE INTEGRASE"/>
    <property type="match status" value="1"/>
</dbReference>
<comment type="similarity">
    <text evidence="1">Belongs to the 'phage' integrase family.</text>
</comment>
<evidence type="ECO:0000256" key="1">
    <source>
        <dbReference type="ARBA" id="ARBA00008857"/>
    </source>
</evidence>
<dbReference type="Pfam" id="PF13356">
    <property type="entry name" value="Arm-DNA-bind_3"/>
    <property type="match status" value="1"/>
</dbReference>
<name>A0A2Z6E691_9GAMM</name>
<dbReference type="GO" id="GO:0003677">
    <property type="term" value="F:DNA binding"/>
    <property type="evidence" value="ECO:0007669"/>
    <property type="project" value="InterPro"/>
</dbReference>